<dbReference type="InterPro" id="IPR015927">
    <property type="entry name" value="Peptidase_S24_S26A/B/C"/>
</dbReference>
<feature type="region of interest" description="Disordered" evidence="1">
    <location>
        <begin position="1"/>
        <end position="20"/>
    </location>
</feature>
<dbReference type="SUPFAM" id="SSF51306">
    <property type="entry name" value="LexA/Signal peptidase"/>
    <property type="match status" value="1"/>
</dbReference>
<protein>
    <submittedName>
        <fullName evidence="3">SOS response transcriptional repressor</fullName>
    </submittedName>
</protein>
<proteinExistence type="predicted"/>
<dbReference type="Pfam" id="PF00717">
    <property type="entry name" value="Peptidase_S24"/>
    <property type="match status" value="1"/>
</dbReference>
<comment type="caution">
    <text evidence="3">The sequence shown here is derived from an EMBL/GenBank/DDBJ whole genome shotgun (WGS) entry which is preliminary data.</text>
</comment>
<accession>A0A6B2MGP4</accession>
<evidence type="ECO:0000313" key="3">
    <source>
        <dbReference type="EMBL" id="NDV73517.1"/>
    </source>
</evidence>
<feature type="domain" description="Peptidase S24/S26A/S26B/S26C" evidence="2">
    <location>
        <begin position="58"/>
        <end position="180"/>
    </location>
</feature>
<dbReference type="AlphaFoldDB" id="A0A6B2MGP4"/>
<evidence type="ECO:0000259" key="2">
    <source>
        <dbReference type="Pfam" id="PF00717"/>
    </source>
</evidence>
<dbReference type="Gene3D" id="2.10.109.10">
    <property type="entry name" value="Umud Fragment, subunit A"/>
    <property type="match status" value="1"/>
</dbReference>
<dbReference type="PANTHER" id="PTHR33516:SF2">
    <property type="entry name" value="LEXA REPRESSOR-RELATED"/>
    <property type="match status" value="1"/>
</dbReference>
<dbReference type="EMBL" id="JAAEAM010000016">
    <property type="protein sequence ID" value="NDV73517.1"/>
    <property type="molecule type" value="Genomic_DNA"/>
</dbReference>
<dbReference type="InterPro" id="IPR036286">
    <property type="entry name" value="LexA/Signal_pep-like_sf"/>
</dbReference>
<dbReference type="CDD" id="cd06529">
    <property type="entry name" value="S24_LexA-like"/>
    <property type="match status" value="1"/>
</dbReference>
<dbReference type="InterPro" id="IPR039418">
    <property type="entry name" value="LexA-like"/>
</dbReference>
<dbReference type="InterPro" id="IPR050077">
    <property type="entry name" value="LexA_repressor"/>
</dbReference>
<sequence length="189" mass="20928">MIDAPGKHISGVNGPTGIGQESGLIERLVSDSGTNIAKSPKKFDKNVEPAPRGQRSIPVISYVQAGMMTEAMDPFALGEGFETVVTDLDVSEGSFWLKIKGISMLPEFPEGDMVLIDPSVTPLPGDFVVAKNTEEEATFKKYRPRGTNDRGEATFELVPLNDDFPTLYSERDHLRVIGVMMEHRKYRRR</sequence>
<name>A0A6B2MGP4_9BURK</name>
<dbReference type="PANTHER" id="PTHR33516">
    <property type="entry name" value="LEXA REPRESSOR"/>
    <property type="match status" value="1"/>
</dbReference>
<organism evidence="3">
    <name type="scientific">Burkholderia cenocepacia</name>
    <dbReference type="NCBI Taxonomy" id="95486"/>
    <lineage>
        <taxon>Bacteria</taxon>
        <taxon>Pseudomonadati</taxon>
        <taxon>Pseudomonadota</taxon>
        <taxon>Betaproteobacteria</taxon>
        <taxon>Burkholderiales</taxon>
        <taxon>Burkholderiaceae</taxon>
        <taxon>Burkholderia</taxon>
        <taxon>Burkholderia cepacia complex</taxon>
    </lineage>
</organism>
<gene>
    <name evidence="3" type="ORF">GFJ35_15745</name>
</gene>
<reference evidence="3" key="1">
    <citation type="submission" date="2019-11" db="EMBL/GenBank/DDBJ databases">
        <title>Burkholderia cenocepacia CF.</title>
        <authorList>
            <person name="Vianna E.F."/>
            <person name="Marques E.A."/>
            <person name="Albano R.M."/>
            <person name="Leao R.S."/>
        </authorList>
    </citation>
    <scope>NUCLEOTIDE SEQUENCE</scope>
    <source>
        <strain evidence="3">MS-2140</strain>
    </source>
</reference>
<evidence type="ECO:0000256" key="1">
    <source>
        <dbReference type="SAM" id="MobiDB-lite"/>
    </source>
</evidence>